<accession>A0AAI8V969</accession>
<dbReference type="GO" id="GO:0016616">
    <property type="term" value="F:oxidoreductase activity, acting on the CH-OH group of donors, NAD or NADP as acceptor"/>
    <property type="evidence" value="ECO:0007669"/>
    <property type="project" value="TreeGrafter"/>
</dbReference>
<dbReference type="InterPro" id="IPR002347">
    <property type="entry name" value="SDR_fam"/>
</dbReference>
<dbReference type="InterPro" id="IPR052184">
    <property type="entry name" value="SDR_enzymes"/>
</dbReference>
<dbReference type="AlphaFoldDB" id="A0AAI8V969"/>
<sequence>MAPPTIVLITGANRGLGEGLVKRYLTKPNHVVIALNPHPTSKALSDLPQADGSRLIVIKADAFVERDAHDAVKELEQSHGIEHIDIVIANAGISAVWPTVADVKLADLKAHMEPNVYGVVALYQATRALLKKSSREPVFAPMGSTAGMFNNQPPIPNAAYGPSKAATNWFAIRINTEDDWLNAFVMCPGWVTTELGAVGARGLGFSEEAIAKMLIGVDESCEGMMKVLADTSKEKHGGKMVAYNGDVIEW</sequence>
<dbReference type="Proteomes" id="UP001295740">
    <property type="component" value="Unassembled WGS sequence"/>
</dbReference>
<gene>
    <name evidence="1" type="ORF">KHLLAP_LOCUS594</name>
</gene>
<reference evidence="1" key="1">
    <citation type="submission" date="2023-10" db="EMBL/GenBank/DDBJ databases">
        <authorList>
            <person name="Hackl T."/>
        </authorList>
    </citation>
    <scope>NUCLEOTIDE SEQUENCE</scope>
</reference>
<organism evidence="1 2">
    <name type="scientific">Anthostomella pinea</name>
    <dbReference type="NCBI Taxonomy" id="933095"/>
    <lineage>
        <taxon>Eukaryota</taxon>
        <taxon>Fungi</taxon>
        <taxon>Dikarya</taxon>
        <taxon>Ascomycota</taxon>
        <taxon>Pezizomycotina</taxon>
        <taxon>Sordariomycetes</taxon>
        <taxon>Xylariomycetidae</taxon>
        <taxon>Xylariales</taxon>
        <taxon>Xylariaceae</taxon>
        <taxon>Anthostomella</taxon>
    </lineage>
</organism>
<dbReference type="Gene3D" id="3.40.50.720">
    <property type="entry name" value="NAD(P)-binding Rossmann-like Domain"/>
    <property type="match status" value="1"/>
</dbReference>
<dbReference type="PANTHER" id="PTHR45458">
    <property type="entry name" value="SHORT-CHAIN DEHYDROGENASE/REDUCTASE SDR"/>
    <property type="match status" value="1"/>
</dbReference>
<dbReference type="PANTHER" id="PTHR45458:SF1">
    <property type="entry name" value="SHORT CHAIN DEHYDROGENASE"/>
    <property type="match status" value="1"/>
</dbReference>
<evidence type="ECO:0000313" key="1">
    <source>
        <dbReference type="EMBL" id="CAJ2500126.1"/>
    </source>
</evidence>
<dbReference type="PRINTS" id="PR00081">
    <property type="entry name" value="GDHRDH"/>
</dbReference>
<evidence type="ECO:0000313" key="2">
    <source>
        <dbReference type="Proteomes" id="UP001295740"/>
    </source>
</evidence>
<keyword evidence="2" id="KW-1185">Reference proteome</keyword>
<protein>
    <submittedName>
        <fullName evidence="1">Uu.00g029790.m01.CDS01</fullName>
    </submittedName>
</protein>
<dbReference type="EMBL" id="CAUWAG010000003">
    <property type="protein sequence ID" value="CAJ2500126.1"/>
    <property type="molecule type" value="Genomic_DNA"/>
</dbReference>
<name>A0AAI8V969_9PEZI</name>
<comment type="caution">
    <text evidence="1">The sequence shown here is derived from an EMBL/GenBank/DDBJ whole genome shotgun (WGS) entry which is preliminary data.</text>
</comment>
<proteinExistence type="predicted"/>
<dbReference type="InterPro" id="IPR036291">
    <property type="entry name" value="NAD(P)-bd_dom_sf"/>
</dbReference>
<dbReference type="Pfam" id="PF00106">
    <property type="entry name" value="adh_short"/>
    <property type="match status" value="1"/>
</dbReference>
<dbReference type="SUPFAM" id="SSF51735">
    <property type="entry name" value="NAD(P)-binding Rossmann-fold domains"/>
    <property type="match status" value="1"/>
</dbReference>